<reference evidence="5" key="1">
    <citation type="submission" date="2021-04" db="EMBL/GenBank/DDBJ databases">
        <title>Genome seq and assembly of Bacillus sp.</title>
        <authorList>
            <person name="Chhetri G."/>
        </authorList>
    </citation>
    <scope>NUCLEOTIDE SEQUENCE</scope>
    <source>
        <strain evidence="5">RG28</strain>
    </source>
</reference>
<sequence>MKNKKKSLKVIGVVFAILLITLIIGLFSPTWTPHIKGKNSISVLEQVKINGSNHEIMIRGKDRNNPVIILVHGGPGCPEIPYADKYQDLLENKFTVVNYDQRASGKSYHFFEDYSNLSSDLLVKDLLAMTDYISKRLGKEEVILIGHSYGTYIATQAAYKAPEKYKAYIGIGQMSDTVEIETDSLNYSINQAKKAGNKEDVSYLQGLTEKIKNGDMFTPRNYVIKYGGDSRLIDNPDGDSLSMLFSSEYNLLDVIRYNYGLAYSQQTLLKEVLKNPLPNLVTKLNLPCYFVMGKYDYMTSSNATKKYFNMIEDNQKEFITFEKSAHYPQFEEKEKFYKWMSDTFSN</sequence>
<dbReference type="InterPro" id="IPR050266">
    <property type="entry name" value="AB_hydrolase_sf"/>
</dbReference>
<dbReference type="PANTHER" id="PTHR43798">
    <property type="entry name" value="MONOACYLGLYCEROL LIPASE"/>
    <property type="match status" value="1"/>
</dbReference>
<dbReference type="PRINTS" id="PR00793">
    <property type="entry name" value="PROAMNOPTASE"/>
</dbReference>
<name>A0A940NHX6_9BACI</name>
<keyword evidence="6" id="KW-1185">Reference proteome</keyword>
<evidence type="ECO:0000313" key="6">
    <source>
        <dbReference type="Proteomes" id="UP000682134"/>
    </source>
</evidence>
<feature type="domain" description="AB hydrolase-1" evidence="4">
    <location>
        <begin position="66"/>
        <end position="184"/>
    </location>
</feature>
<comment type="similarity">
    <text evidence="1">Belongs to the peptidase S33 family.</text>
</comment>
<dbReference type="InterPro" id="IPR029058">
    <property type="entry name" value="AB_hydrolase_fold"/>
</dbReference>
<evidence type="ECO:0000256" key="3">
    <source>
        <dbReference type="SAM" id="Phobius"/>
    </source>
</evidence>
<keyword evidence="3" id="KW-0472">Membrane</keyword>
<dbReference type="EMBL" id="JAGIYQ010000003">
    <property type="protein sequence ID" value="MBP0724630.1"/>
    <property type="molecule type" value="Genomic_DNA"/>
</dbReference>
<organism evidence="5 6">
    <name type="scientific">Gottfriedia endophytica</name>
    <dbReference type="NCBI Taxonomy" id="2820819"/>
    <lineage>
        <taxon>Bacteria</taxon>
        <taxon>Bacillati</taxon>
        <taxon>Bacillota</taxon>
        <taxon>Bacilli</taxon>
        <taxon>Bacillales</taxon>
        <taxon>Bacillaceae</taxon>
        <taxon>Gottfriedia</taxon>
    </lineage>
</organism>
<dbReference type="Pfam" id="PF00561">
    <property type="entry name" value="Abhydrolase_1"/>
    <property type="match status" value="1"/>
</dbReference>
<dbReference type="GO" id="GO:0016020">
    <property type="term" value="C:membrane"/>
    <property type="evidence" value="ECO:0007669"/>
    <property type="project" value="TreeGrafter"/>
</dbReference>
<dbReference type="RefSeq" id="WP_209403362.1">
    <property type="nucleotide sequence ID" value="NZ_JAGIYQ010000003.1"/>
</dbReference>
<evidence type="ECO:0000313" key="5">
    <source>
        <dbReference type="EMBL" id="MBP0724630.1"/>
    </source>
</evidence>
<dbReference type="GO" id="GO:0004177">
    <property type="term" value="F:aminopeptidase activity"/>
    <property type="evidence" value="ECO:0007669"/>
    <property type="project" value="UniProtKB-EC"/>
</dbReference>
<feature type="transmembrane region" description="Helical" evidence="3">
    <location>
        <begin position="12"/>
        <end position="31"/>
    </location>
</feature>
<gene>
    <name evidence="5" type="ORF">J5Y03_05445</name>
</gene>
<evidence type="ECO:0000259" key="4">
    <source>
        <dbReference type="Pfam" id="PF00561"/>
    </source>
</evidence>
<dbReference type="SUPFAM" id="SSF53474">
    <property type="entry name" value="alpha/beta-Hydrolases"/>
    <property type="match status" value="1"/>
</dbReference>
<dbReference type="InterPro" id="IPR002410">
    <property type="entry name" value="Peptidase_S33"/>
</dbReference>
<dbReference type="GO" id="GO:0006508">
    <property type="term" value="P:proteolysis"/>
    <property type="evidence" value="ECO:0007669"/>
    <property type="project" value="InterPro"/>
</dbReference>
<keyword evidence="2 5" id="KW-0378">Hydrolase</keyword>
<keyword evidence="3" id="KW-0812">Transmembrane</keyword>
<dbReference type="Proteomes" id="UP000682134">
    <property type="component" value="Unassembled WGS sequence"/>
</dbReference>
<dbReference type="InterPro" id="IPR000073">
    <property type="entry name" value="AB_hydrolase_1"/>
</dbReference>
<proteinExistence type="inferred from homology"/>
<dbReference type="PANTHER" id="PTHR43798:SF33">
    <property type="entry name" value="HYDROLASE, PUTATIVE (AFU_ORTHOLOGUE AFUA_2G14860)-RELATED"/>
    <property type="match status" value="1"/>
</dbReference>
<keyword evidence="3" id="KW-1133">Transmembrane helix</keyword>
<protein>
    <submittedName>
        <fullName evidence="5">Alpha/beta hydrolase</fullName>
    </submittedName>
</protein>
<accession>A0A940NHX6</accession>
<evidence type="ECO:0000256" key="2">
    <source>
        <dbReference type="ARBA" id="ARBA00022801"/>
    </source>
</evidence>
<dbReference type="Gene3D" id="3.40.50.1820">
    <property type="entry name" value="alpha/beta hydrolase"/>
    <property type="match status" value="1"/>
</dbReference>
<dbReference type="AlphaFoldDB" id="A0A940NHX6"/>
<comment type="caution">
    <text evidence="5">The sequence shown here is derived from an EMBL/GenBank/DDBJ whole genome shotgun (WGS) entry which is preliminary data.</text>
</comment>
<evidence type="ECO:0000256" key="1">
    <source>
        <dbReference type="ARBA" id="ARBA00010088"/>
    </source>
</evidence>